<dbReference type="InterPro" id="IPR036291">
    <property type="entry name" value="NAD(P)-bd_dom_sf"/>
</dbReference>
<dbReference type="InterPro" id="IPR016040">
    <property type="entry name" value="NAD(P)-bd_dom"/>
</dbReference>
<dbReference type="EMBL" id="FNTB01000001">
    <property type="protein sequence ID" value="SEC68477.1"/>
    <property type="molecule type" value="Genomic_DNA"/>
</dbReference>
<evidence type="ECO:0000259" key="1">
    <source>
        <dbReference type="Pfam" id="PF13460"/>
    </source>
</evidence>
<dbReference type="PANTHER" id="PTHR15020:SF11">
    <property type="entry name" value="OS06G0360300 PROTEIN"/>
    <property type="match status" value="1"/>
</dbReference>
<dbReference type="OrthoDB" id="9790734at2"/>
<dbReference type="Gene3D" id="3.40.50.720">
    <property type="entry name" value="NAD(P)-binding Rossmann-like Domain"/>
    <property type="match status" value="1"/>
</dbReference>
<gene>
    <name evidence="2" type="ORF">SAMN05192540_3801</name>
</gene>
<name>A0A1H4UID4_9FLAO</name>
<protein>
    <submittedName>
        <fullName evidence="2">NAD(P)H-binding</fullName>
    </submittedName>
</protein>
<reference evidence="2 3" key="1">
    <citation type="submission" date="2016-10" db="EMBL/GenBank/DDBJ databases">
        <authorList>
            <person name="de Groot N.N."/>
        </authorList>
    </citation>
    <scope>NUCLEOTIDE SEQUENCE [LARGE SCALE GENOMIC DNA]</scope>
    <source>
        <strain evidence="2 3">MAR_2009_71</strain>
    </source>
</reference>
<dbReference type="AlphaFoldDB" id="A0A1H4UID4"/>
<dbReference type="RefSeq" id="WP_074674489.1">
    <property type="nucleotide sequence ID" value="NZ_FNTB01000001.1"/>
</dbReference>
<proteinExistence type="predicted"/>
<organism evidence="2 3">
    <name type="scientific">Maribacter dokdonensis</name>
    <dbReference type="NCBI Taxonomy" id="320912"/>
    <lineage>
        <taxon>Bacteria</taxon>
        <taxon>Pseudomonadati</taxon>
        <taxon>Bacteroidota</taxon>
        <taxon>Flavobacteriia</taxon>
        <taxon>Flavobacteriales</taxon>
        <taxon>Flavobacteriaceae</taxon>
        <taxon>Maribacter</taxon>
    </lineage>
</organism>
<dbReference type="SUPFAM" id="SSF51735">
    <property type="entry name" value="NAD(P)-binding Rossmann-fold domains"/>
    <property type="match status" value="1"/>
</dbReference>
<feature type="domain" description="NAD(P)-binding" evidence="1">
    <location>
        <begin position="7"/>
        <end position="222"/>
    </location>
</feature>
<dbReference type="Pfam" id="PF13460">
    <property type="entry name" value="NAD_binding_10"/>
    <property type="match status" value="1"/>
</dbReference>
<dbReference type="PANTHER" id="PTHR15020">
    <property type="entry name" value="FLAVIN REDUCTASE-RELATED"/>
    <property type="match status" value="1"/>
</dbReference>
<sequence>MTILVVGASGATGQHLIAHLLKQGHTVRAVVRSAERLPESIRNDGNLFIIEASILEISDTEMVEHVAGCDAVASCLGHNLTFKGMYGKPRRLVTDAARRLCAAIKVNKPEKRIKYVLMNTTGNRNRDLDEPISFAERCVIALLRLLLPPHEDNEKAADYLRTELGQNNPIIQWSAVRPDSLINESEVTEYEVYPSPTRSPIFNAGKVSRINVGHFMAALIDNDALWQKWKGQMPVIYSKMSS</sequence>
<evidence type="ECO:0000313" key="3">
    <source>
        <dbReference type="Proteomes" id="UP000183038"/>
    </source>
</evidence>
<dbReference type="Proteomes" id="UP000183038">
    <property type="component" value="Unassembled WGS sequence"/>
</dbReference>
<evidence type="ECO:0000313" key="2">
    <source>
        <dbReference type="EMBL" id="SEC68477.1"/>
    </source>
</evidence>
<accession>A0A1H4UID4</accession>